<reference evidence="9 10" key="1">
    <citation type="submission" date="2021-08" db="EMBL/GenBank/DDBJ databases">
        <title>The highly contiguous genome resource for Trichoderma semiorbis FJ059, a fungal antagonistic to plant pathogens.</title>
        <authorList>
            <person name="Liu T."/>
        </authorList>
    </citation>
    <scope>NUCLEOTIDE SEQUENCE [LARGE SCALE GENOMIC DNA]</scope>
    <source>
        <strain evidence="9 10">FJ059</strain>
    </source>
</reference>
<feature type="compositionally biased region" description="Basic and acidic residues" evidence="6">
    <location>
        <begin position="546"/>
        <end position="558"/>
    </location>
</feature>
<dbReference type="SUPFAM" id="SSF103473">
    <property type="entry name" value="MFS general substrate transporter"/>
    <property type="match status" value="1"/>
</dbReference>
<evidence type="ECO:0000256" key="6">
    <source>
        <dbReference type="SAM" id="MobiDB-lite"/>
    </source>
</evidence>
<evidence type="ECO:0000256" key="2">
    <source>
        <dbReference type="ARBA" id="ARBA00022448"/>
    </source>
</evidence>
<evidence type="ECO:0000256" key="3">
    <source>
        <dbReference type="ARBA" id="ARBA00022692"/>
    </source>
</evidence>
<evidence type="ECO:0000256" key="5">
    <source>
        <dbReference type="ARBA" id="ARBA00023136"/>
    </source>
</evidence>
<feature type="transmembrane region" description="Helical" evidence="7">
    <location>
        <begin position="119"/>
        <end position="142"/>
    </location>
</feature>
<feature type="transmembrane region" description="Helical" evidence="7">
    <location>
        <begin position="505"/>
        <end position="525"/>
    </location>
</feature>
<feature type="region of interest" description="Disordered" evidence="6">
    <location>
        <begin position="1"/>
        <end position="33"/>
    </location>
</feature>
<dbReference type="InterPro" id="IPR020846">
    <property type="entry name" value="MFS_dom"/>
</dbReference>
<feature type="transmembrane region" description="Helical" evidence="7">
    <location>
        <begin position="362"/>
        <end position="380"/>
    </location>
</feature>
<feature type="domain" description="Major facilitator superfamily (MFS) profile" evidence="8">
    <location>
        <begin position="88"/>
        <end position="530"/>
    </location>
</feature>
<dbReference type="GO" id="GO:0005886">
    <property type="term" value="C:plasma membrane"/>
    <property type="evidence" value="ECO:0007669"/>
    <property type="project" value="TreeGrafter"/>
</dbReference>
<dbReference type="CDD" id="cd17323">
    <property type="entry name" value="MFS_Tpo1_MDR_like"/>
    <property type="match status" value="1"/>
</dbReference>
<comment type="caution">
    <text evidence="9">The sequence shown here is derived from an EMBL/GenBank/DDBJ whole genome shotgun (WGS) entry which is preliminary data.</text>
</comment>
<dbReference type="Gene3D" id="1.20.1250.20">
    <property type="entry name" value="MFS general substrate transporter like domains"/>
    <property type="match status" value="1"/>
</dbReference>
<keyword evidence="5 7" id="KW-0472">Membrane</keyword>
<feature type="compositionally biased region" description="Basic and acidic residues" evidence="6">
    <location>
        <begin position="1"/>
        <end position="15"/>
    </location>
</feature>
<dbReference type="InterPro" id="IPR036259">
    <property type="entry name" value="MFS_trans_sf"/>
</dbReference>
<dbReference type="PROSITE" id="PS50850">
    <property type="entry name" value="MFS"/>
    <property type="match status" value="1"/>
</dbReference>
<name>A0A9P8HVZ5_9HYPO</name>
<dbReference type="InterPro" id="IPR011701">
    <property type="entry name" value="MFS"/>
</dbReference>
<feature type="transmembrane region" description="Helical" evidence="7">
    <location>
        <begin position="212"/>
        <end position="234"/>
    </location>
</feature>
<dbReference type="EMBL" id="JAIMJC010000001">
    <property type="protein sequence ID" value="KAH0531972.1"/>
    <property type="molecule type" value="Genomic_DNA"/>
</dbReference>
<comment type="subcellular location">
    <subcellularLocation>
        <location evidence="1">Membrane</location>
        <topology evidence="1">Multi-pass membrane protein</topology>
    </subcellularLocation>
</comment>
<feature type="transmembrane region" description="Helical" evidence="7">
    <location>
        <begin position="440"/>
        <end position="469"/>
    </location>
</feature>
<feature type="transmembrane region" description="Helical" evidence="7">
    <location>
        <begin position="240"/>
        <end position="260"/>
    </location>
</feature>
<keyword evidence="10" id="KW-1185">Reference proteome</keyword>
<dbReference type="Proteomes" id="UP000826573">
    <property type="component" value="Unassembled WGS sequence"/>
</dbReference>
<keyword evidence="2" id="KW-0813">Transport</keyword>
<evidence type="ECO:0000313" key="9">
    <source>
        <dbReference type="EMBL" id="KAH0531972.1"/>
    </source>
</evidence>
<dbReference type="PANTHER" id="PTHR23502">
    <property type="entry name" value="MAJOR FACILITATOR SUPERFAMILY"/>
    <property type="match status" value="1"/>
</dbReference>
<feature type="transmembrane region" description="Helical" evidence="7">
    <location>
        <begin position="86"/>
        <end position="107"/>
    </location>
</feature>
<keyword evidence="3 7" id="KW-0812">Transmembrane</keyword>
<keyword evidence="4 7" id="KW-1133">Transmembrane helix</keyword>
<dbReference type="PRINTS" id="PR01035">
    <property type="entry name" value="TCRTETA"/>
</dbReference>
<protein>
    <recommendedName>
        <fullName evidence="8">Major facilitator superfamily (MFS) profile domain-containing protein</fullName>
    </recommendedName>
</protein>
<feature type="transmembrane region" description="Helical" evidence="7">
    <location>
        <begin position="325"/>
        <end position="347"/>
    </location>
</feature>
<accession>A0A9P8HVZ5</accession>
<dbReference type="Pfam" id="PF07690">
    <property type="entry name" value="MFS_1"/>
    <property type="match status" value="1"/>
</dbReference>
<dbReference type="AlphaFoldDB" id="A0A9P8HVZ5"/>
<sequence length="558" mass="61391">MKQDDTTQPVDKETCESISPVEGESDVEPLGDQKIIRNPPTEFEGQTIAEIPTCQNQGENLFNDVELGTRHTTNEPYSIFSRRMKIWITIMATVASVVSPMTAHIYFPALDAIAEELNVSISLINFTLTSYMIFQGIAPTIFGDFGDMAGRRPAFIVAFIIYLFANIGLAIQRDYAALLVLRCLQSAGSSGTLALSYAVVADITPTAERGKYMGFVSVGINIGPAIGPVIGGLLSQYLGWPSIFWFCAIFVAVWLVPWVATVPEMCRNVVGNGTIPPQSWNITLVEFLKRRKSGEEREPGPKRKLRFPNPLGTLLITFDKQMSQILLIAAIIYCNFILVAATLSTLFTEIYNYNELEVGLCFLPYGLGCCLTVVLQGYVVDWNYRRIAKKLGVDASHGRRNEIGNFPIESARIQPIYPSLLAGAAAVIGYGWALQAETSVAVPLVLIFLIGMLVPSTFSILNTLIVDLYPGSPATAAAANNLVRCLFGAGATAVVDYMIDAMGRGWCFTFLALLMVACLPWLRFIEKRGPRWRAEKLKRKNSTGTDSERAESRVTETR</sequence>
<evidence type="ECO:0000256" key="4">
    <source>
        <dbReference type="ARBA" id="ARBA00022989"/>
    </source>
</evidence>
<evidence type="ECO:0000313" key="10">
    <source>
        <dbReference type="Proteomes" id="UP000826573"/>
    </source>
</evidence>
<organism evidence="9 10">
    <name type="scientific">Trichoderma semiorbis</name>
    <dbReference type="NCBI Taxonomy" id="1491008"/>
    <lineage>
        <taxon>Eukaryota</taxon>
        <taxon>Fungi</taxon>
        <taxon>Dikarya</taxon>
        <taxon>Ascomycota</taxon>
        <taxon>Pezizomycotina</taxon>
        <taxon>Sordariomycetes</taxon>
        <taxon>Hypocreomycetidae</taxon>
        <taxon>Hypocreales</taxon>
        <taxon>Hypocreaceae</taxon>
        <taxon>Trichoderma</taxon>
    </lineage>
</organism>
<gene>
    <name evidence="9" type="ORF">TsFJ059_000728</name>
</gene>
<dbReference type="FunFam" id="1.20.1250.20:FF:000172">
    <property type="entry name" value="MFS multidrug resistance transporter"/>
    <property type="match status" value="1"/>
</dbReference>
<feature type="transmembrane region" description="Helical" evidence="7">
    <location>
        <begin position="177"/>
        <end position="200"/>
    </location>
</feature>
<feature type="transmembrane region" description="Helical" evidence="7">
    <location>
        <begin position="154"/>
        <end position="171"/>
    </location>
</feature>
<dbReference type="InterPro" id="IPR001958">
    <property type="entry name" value="Tet-R_TetA/multi-R_MdtG-like"/>
</dbReference>
<evidence type="ECO:0000259" key="8">
    <source>
        <dbReference type="PROSITE" id="PS50850"/>
    </source>
</evidence>
<dbReference type="GO" id="GO:0022857">
    <property type="term" value="F:transmembrane transporter activity"/>
    <property type="evidence" value="ECO:0007669"/>
    <property type="project" value="InterPro"/>
</dbReference>
<dbReference type="PANTHER" id="PTHR23502:SF51">
    <property type="entry name" value="QUINIDINE RESISTANCE PROTEIN 1-RELATED"/>
    <property type="match status" value="1"/>
</dbReference>
<evidence type="ECO:0000256" key="7">
    <source>
        <dbReference type="SAM" id="Phobius"/>
    </source>
</evidence>
<proteinExistence type="predicted"/>
<evidence type="ECO:0000256" key="1">
    <source>
        <dbReference type="ARBA" id="ARBA00004141"/>
    </source>
</evidence>
<feature type="region of interest" description="Disordered" evidence="6">
    <location>
        <begin position="536"/>
        <end position="558"/>
    </location>
</feature>